<feature type="transmembrane region" description="Helical" evidence="9">
    <location>
        <begin position="420"/>
        <end position="440"/>
    </location>
</feature>
<comment type="caution">
    <text evidence="11">The sequence shown here is derived from an EMBL/GenBank/DDBJ whole genome shotgun (WGS) entry which is preliminary data.</text>
</comment>
<proteinExistence type="inferred from homology"/>
<evidence type="ECO:0000256" key="4">
    <source>
        <dbReference type="ARBA" id="ARBA00022824"/>
    </source>
</evidence>
<evidence type="ECO:0000256" key="8">
    <source>
        <dbReference type="SAM" id="MobiDB-lite"/>
    </source>
</evidence>
<feature type="region of interest" description="Disordered" evidence="8">
    <location>
        <begin position="1"/>
        <end position="47"/>
    </location>
</feature>
<sequence length="650" mass="70636">MLVTTSTPSSPCARDSSADEFAASVTPPSSSKRGSMRPAAAPREGHAAVAANTGGYSSAASSLTTTTAWYNAGAYASSGAVGRTAGSAVGGGAPGTGRPRMSGLRIVLEGSDKEEDGNLAGSTLRSHSPSRDAARADGCGVDTPATALPTAATTTTTTVTLAAVSSAVAAVTITARESLVQWRRPQRPVVFREWYISRCCNEQQVRWMERVQQVCLPIQPLLVRYFQLWSLTGEAEFYTVFIPTVVWLGIPLDGVRVASLLCLGQYVTGTIKDAVCCPRPPCPPLQLYGKRETHDNEYGFPSTHSSHSGVFAYFLYGELLRLFPGHAVLCWLVAVFFFINVSFSRIYLGMHWIGDLIGGWVVAFLSILFHVAFLDRWEKDILTCASAPWWGYVLVYVVLHVLAMAHATPHDPCPCYVDSMRFTGVMMGSTVGFWAFHALYGSLAARPEPEHMFNVLFSISFLVQWVVCIVIVFVSKEVSSLAAGVALKVLFKFLSGAYAARLPKAVQRPYLAMATAVGMVTLGNERGPRRYVPFTANNSFSFMQNGSLANASLHDGTISSSRNTPNPRTETETVEEPDGYLNSYQVWSLRTHRHWWLWDVHKRTVSYAITGFVISFVCQVLLREAFGVGSGHGPQGHQGHISPPIPPLEG</sequence>
<keyword evidence="2 9" id="KW-0812">Transmembrane</keyword>
<dbReference type="Gene3D" id="1.20.144.10">
    <property type="entry name" value="Phosphatidic acid phosphatase type 2/haloperoxidase"/>
    <property type="match status" value="1"/>
</dbReference>
<evidence type="ECO:0000256" key="5">
    <source>
        <dbReference type="ARBA" id="ARBA00022989"/>
    </source>
</evidence>
<feature type="transmembrane region" description="Helical" evidence="9">
    <location>
        <begin position="480"/>
        <end position="500"/>
    </location>
</feature>
<feature type="transmembrane region" description="Helical" evidence="9">
    <location>
        <begin position="328"/>
        <end position="350"/>
    </location>
</feature>
<feature type="transmembrane region" description="Helical" evidence="9">
    <location>
        <begin position="389"/>
        <end position="408"/>
    </location>
</feature>
<organism evidence="11 12">
    <name type="scientific">Novymonas esmeraldas</name>
    <dbReference type="NCBI Taxonomy" id="1808958"/>
    <lineage>
        <taxon>Eukaryota</taxon>
        <taxon>Discoba</taxon>
        <taxon>Euglenozoa</taxon>
        <taxon>Kinetoplastea</taxon>
        <taxon>Metakinetoplastina</taxon>
        <taxon>Trypanosomatida</taxon>
        <taxon>Trypanosomatidae</taxon>
        <taxon>Novymonas</taxon>
    </lineage>
</organism>
<evidence type="ECO:0000256" key="2">
    <source>
        <dbReference type="ARBA" id="ARBA00022692"/>
    </source>
</evidence>
<feature type="region of interest" description="Disordered" evidence="8">
    <location>
        <begin position="554"/>
        <end position="575"/>
    </location>
</feature>
<feature type="compositionally biased region" description="Polar residues" evidence="8">
    <location>
        <begin position="557"/>
        <end position="568"/>
    </location>
</feature>
<feature type="transmembrane region" description="Helical" evidence="9">
    <location>
        <begin position="452"/>
        <end position="474"/>
    </location>
</feature>
<evidence type="ECO:0000259" key="10">
    <source>
        <dbReference type="SMART" id="SM00014"/>
    </source>
</evidence>
<keyword evidence="3" id="KW-0378">Hydrolase</keyword>
<evidence type="ECO:0000256" key="6">
    <source>
        <dbReference type="ARBA" id="ARBA00023136"/>
    </source>
</evidence>
<evidence type="ECO:0000256" key="3">
    <source>
        <dbReference type="ARBA" id="ARBA00022801"/>
    </source>
</evidence>
<gene>
    <name evidence="11" type="ORF">NESM_000771600</name>
</gene>
<evidence type="ECO:0000256" key="1">
    <source>
        <dbReference type="ARBA" id="ARBA00004477"/>
    </source>
</evidence>
<dbReference type="PANTHER" id="PTHR14969">
    <property type="entry name" value="SPHINGOSINE-1-PHOSPHATE PHOSPHOHYDROLASE"/>
    <property type="match status" value="1"/>
</dbReference>
<dbReference type="SMART" id="SM00014">
    <property type="entry name" value="acidPPc"/>
    <property type="match status" value="1"/>
</dbReference>
<feature type="domain" description="Phosphatidic acid phosphatase type 2/haloperoxidase" evidence="10">
    <location>
        <begin position="255"/>
        <end position="371"/>
    </location>
</feature>
<dbReference type="GO" id="GO:0005789">
    <property type="term" value="C:endoplasmic reticulum membrane"/>
    <property type="evidence" value="ECO:0007669"/>
    <property type="project" value="UniProtKB-SubCell"/>
</dbReference>
<dbReference type="AlphaFoldDB" id="A0AAW0EWG6"/>
<feature type="compositionally biased region" description="Polar residues" evidence="8">
    <location>
        <begin position="1"/>
        <end position="10"/>
    </location>
</feature>
<feature type="region of interest" description="Disordered" evidence="8">
    <location>
        <begin position="81"/>
        <end position="137"/>
    </location>
</feature>
<keyword evidence="4" id="KW-0256">Endoplasmic reticulum</keyword>
<evidence type="ECO:0000313" key="12">
    <source>
        <dbReference type="Proteomes" id="UP001430356"/>
    </source>
</evidence>
<comment type="subcellular location">
    <subcellularLocation>
        <location evidence="1">Endoplasmic reticulum membrane</location>
        <topology evidence="1">Multi-pass membrane protein</topology>
    </subcellularLocation>
</comment>
<dbReference type="Pfam" id="PF01569">
    <property type="entry name" value="PAP2"/>
    <property type="match status" value="1"/>
</dbReference>
<dbReference type="InterPro" id="IPR000326">
    <property type="entry name" value="PAP2/HPO"/>
</dbReference>
<dbReference type="SUPFAM" id="SSF48317">
    <property type="entry name" value="Acid phosphatase/Vanadium-dependent haloperoxidase"/>
    <property type="match status" value="1"/>
</dbReference>
<name>A0AAW0EWG6_9TRYP</name>
<evidence type="ECO:0000256" key="7">
    <source>
        <dbReference type="ARBA" id="ARBA00038324"/>
    </source>
</evidence>
<accession>A0AAW0EWG6</accession>
<dbReference type="Proteomes" id="UP001430356">
    <property type="component" value="Unassembled WGS sequence"/>
</dbReference>
<dbReference type="InterPro" id="IPR036938">
    <property type="entry name" value="PAP2/HPO_sf"/>
</dbReference>
<keyword evidence="5 9" id="KW-1133">Transmembrane helix</keyword>
<evidence type="ECO:0000313" key="11">
    <source>
        <dbReference type="EMBL" id="KAK7198150.1"/>
    </source>
</evidence>
<keyword evidence="6 9" id="KW-0472">Membrane</keyword>
<feature type="transmembrane region" description="Helical" evidence="9">
    <location>
        <begin position="356"/>
        <end position="377"/>
    </location>
</feature>
<dbReference type="PANTHER" id="PTHR14969:SF28">
    <property type="entry name" value="DIHYDROSPHINGOSINE 1-PHOSPHATE PHOSPHATASE LCB3-RELATED"/>
    <property type="match status" value="1"/>
</dbReference>
<reference evidence="11 12" key="1">
    <citation type="journal article" date="2021" name="MBio">
        <title>A New Model Trypanosomatid, Novymonas esmeraldas: Genomic Perception of Its 'Candidatus Pandoraea novymonadis' Endosymbiont.</title>
        <authorList>
            <person name="Zakharova A."/>
            <person name="Saura A."/>
            <person name="Butenko A."/>
            <person name="Podesvova L."/>
            <person name="Warmusova S."/>
            <person name="Kostygov A.Y."/>
            <person name="Nenarokova A."/>
            <person name="Lukes J."/>
            <person name="Opperdoes F.R."/>
            <person name="Yurchenko V."/>
        </authorList>
    </citation>
    <scope>NUCLEOTIDE SEQUENCE [LARGE SCALE GENOMIC DNA]</scope>
    <source>
        <strain evidence="11 12">E262AT.01</strain>
    </source>
</reference>
<dbReference type="EMBL" id="JAECZO010000134">
    <property type="protein sequence ID" value="KAK7198150.1"/>
    <property type="molecule type" value="Genomic_DNA"/>
</dbReference>
<protein>
    <submittedName>
        <fullName evidence="11">Sphingosine-1-phosphate phosphatase</fullName>
    </submittedName>
</protein>
<comment type="similarity">
    <text evidence="7">Belongs to the type 2 lipid phosphate phosphatase family.</text>
</comment>
<feature type="region of interest" description="Disordered" evidence="8">
    <location>
        <begin position="631"/>
        <end position="650"/>
    </location>
</feature>
<evidence type="ECO:0000256" key="9">
    <source>
        <dbReference type="SAM" id="Phobius"/>
    </source>
</evidence>
<keyword evidence="12" id="KW-1185">Reference proteome</keyword>
<dbReference type="GO" id="GO:0042392">
    <property type="term" value="F:sphingosine-1-phosphate phosphatase activity"/>
    <property type="evidence" value="ECO:0007669"/>
    <property type="project" value="TreeGrafter"/>
</dbReference>
<dbReference type="CDD" id="cd03388">
    <property type="entry name" value="PAP2_SPPase1"/>
    <property type="match status" value="1"/>
</dbReference>